<dbReference type="Pfam" id="PF01985">
    <property type="entry name" value="CRS1_YhbY"/>
    <property type="match status" value="2"/>
</dbReference>
<dbReference type="Proteomes" id="UP000324897">
    <property type="component" value="Unassembled WGS sequence"/>
</dbReference>
<dbReference type="AlphaFoldDB" id="A0A5J9UCQ5"/>
<feature type="region of interest" description="Disordered" evidence="9">
    <location>
        <begin position="1"/>
        <end position="73"/>
    </location>
</feature>
<dbReference type="GO" id="GO:1990904">
    <property type="term" value="C:ribonucleoprotein complex"/>
    <property type="evidence" value="ECO:0007669"/>
    <property type="project" value="UniProtKB-KW"/>
</dbReference>
<gene>
    <name evidence="11" type="ORF">EJB05_30556</name>
</gene>
<keyword evidence="12" id="KW-1185">Reference proteome</keyword>
<keyword evidence="5" id="KW-0809">Transit peptide</keyword>
<dbReference type="InterPro" id="IPR035920">
    <property type="entry name" value="YhbY-like_sf"/>
</dbReference>
<evidence type="ECO:0000256" key="3">
    <source>
        <dbReference type="ARBA" id="ARBA00022737"/>
    </source>
</evidence>
<evidence type="ECO:0000259" key="10">
    <source>
        <dbReference type="PROSITE" id="PS51295"/>
    </source>
</evidence>
<organism evidence="11 12">
    <name type="scientific">Eragrostis curvula</name>
    <name type="common">weeping love grass</name>
    <dbReference type="NCBI Taxonomy" id="38414"/>
    <lineage>
        <taxon>Eukaryota</taxon>
        <taxon>Viridiplantae</taxon>
        <taxon>Streptophyta</taxon>
        <taxon>Embryophyta</taxon>
        <taxon>Tracheophyta</taxon>
        <taxon>Spermatophyta</taxon>
        <taxon>Magnoliopsida</taxon>
        <taxon>Liliopsida</taxon>
        <taxon>Poales</taxon>
        <taxon>Poaceae</taxon>
        <taxon>PACMAD clade</taxon>
        <taxon>Chloridoideae</taxon>
        <taxon>Eragrostideae</taxon>
        <taxon>Eragrostidinae</taxon>
        <taxon>Eragrostis</taxon>
    </lineage>
</organism>
<proteinExistence type="predicted"/>
<evidence type="ECO:0000256" key="2">
    <source>
        <dbReference type="ARBA" id="ARBA00022664"/>
    </source>
</evidence>
<accession>A0A5J9UCQ5</accession>
<keyword evidence="3" id="KW-0677">Repeat</keyword>
<dbReference type="SMART" id="SM01103">
    <property type="entry name" value="CRS1_YhbY"/>
    <property type="match status" value="2"/>
</dbReference>
<feature type="region of interest" description="Disordered" evidence="9">
    <location>
        <begin position="504"/>
        <end position="532"/>
    </location>
</feature>
<sequence>MATAPLLPSRSFLVPPQQPNPRPPASLRVCLSHTNEPSPDPKRRRQPAPSHPAFSRRRAKKIPIPPDTGEPAAGVRVTERGLAYRLDGAPFEFQYSYTEAPRARPVALREAPFLPFGPEATPRPWTGRKPLPKSRKEMPEFDSFVLPPPGKKGVKPVQSPGPFLAGMEPRYEAASREEVLGEPLTKEEVAELVKANLKAKRQLNMGGFPSSLAVSDRSAGSYSNFALQLLDWVLNRRDGLTHNMLENIHAHWKRKRVCKIKCKGVCTVDMDNVCQQLEEKVGGKVIHRQGGVIFLFRGRNYNYRTRPVFPLMLWKPVAPVYPRLVKKVPDGLTPEDVTEMRSRGRDIPPICRLGKNGVYVNLVKHVREAFEVCDLVRVDCSDLNKSDCRKIGAKLKDLVPCILVSFEFEHILMWRGNDWKPSLPPEKENSVEVINAQEHFSVEELNENVGHSVTILSQSELATNERSLSDCNLGKGGGHSNDSMKPNLTSDMALSSATEVPGLFDLGVSGTEPSAHTQLEYTPSNPGRDLVDPSLDLALHRQSITSDKSENRVLVASSRHSPDALEPSTCVTSIGDELENTRKDSKGIKGRDVLNSSSKVPSCMEGVVLLLKQAIDNGRALVLNENEFADYDLVYQKSVALAKSAPRGPFFEHTQRRSNARRNEPDKHVKIRKRLVENKVPDLVEKKDNDNGGFAIQTNDQAQEFLSDVVPQGTLRVDELAKLLA</sequence>
<keyword evidence="4 8" id="KW-0694">RNA-binding</keyword>
<protein>
    <recommendedName>
        <fullName evidence="10">CRM domain-containing protein</fullName>
    </recommendedName>
</protein>
<evidence type="ECO:0000256" key="9">
    <source>
        <dbReference type="SAM" id="MobiDB-lite"/>
    </source>
</evidence>
<dbReference type="PANTHER" id="PTHR46247">
    <property type="entry name" value="CRS2-ASSOCIATED FACTOR 1, CHLOROPLASTIC"/>
    <property type="match status" value="1"/>
</dbReference>
<dbReference type="GO" id="GO:0009570">
    <property type="term" value="C:chloroplast stroma"/>
    <property type="evidence" value="ECO:0007669"/>
    <property type="project" value="UniProtKB-SubCell"/>
</dbReference>
<evidence type="ECO:0000256" key="5">
    <source>
        <dbReference type="ARBA" id="ARBA00022946"/>
    </source>
</evidence>
<dbReference type="InterPro" id="IPR044599">
    <property type="entry name" value="CAF1P_plant"/>
</dbReference>
<dbReference type="OrthoDB" id="2021019at2759"/>
<reference evidence="11 12" key="1">
    <citation type="journal article" date="2019" name="Sci. Rep.">
        <title>A high-quality genome of Eragrostis curvula grass provides insights into Poaceae evolution and supports new strategies to enhance forage quality.</title>
        <authorList>
            <person name="Carballo J."/>
            <person name="Santos B.A.C.M."/>
            <person name="Zappacosta D."/>
            <person name="Garbus I."/>
            <person name="Selva J.P."/>
            <person name="Gallo C.A."/>
            <person name="Diaz A."/>
            <person name="Albertini E."/>
            <person name="Caccamo M."/>
            <person name="Echenique V."/>
        </authorList>
    </citation>
    <scope>NUCLEOTIDE SEQUENCE [LARGE SCALE GENOMIC DNA]</scope>
    <source>
        <strain evidence="12">cv. Victoria</strain>
        <tissue evidence="11">Leaf</tissue>
    </source>
</reference>
<keyword evidence="7" id="KW-0687">Ribonucleoprotein</keyword>
<evidence type="ECO:0000256" key="8">
    <source>
        <dbReference type="PROSITE-ProRule" id="PRU00626"/>
    </source>
</evidence>
<evidence type="ECO:0000256" key="6">
    <source>
        <dbReference type="ARBA" id="ARBA00023187"/>
    </source>
</evidence>
<dbReference type="InterPro" id="IPR001890">
    <property type="entry name" value="RNA-binding_CRM"/>
</dbReference>
<dbReference type="GO" id="GO:0003729">
    <property type="term" value="F:mRNA binding"/>
    <property type="evidence" value="ECO:0007669"/>
    <property type="project" value="EnsemblPlants"/>
</dbReference>
<feature type="region of interest" description="Disordered" evidence="9">
    <location>
        <begin position="548"/>
        <end position="569"/>
    </location>
</feature>
<keyword evidence="2" id="KW-0507">mRNA processing</keyword>
<feature type="domain" description="CRM" evidence="10">
    <location>
        <begin position="330"/>
        <end position="426"/>
    </location>
</feature>
<dbReference type="GO" id="GO:0000373">
    <property type="term" value="P:Group II intron splicing"/>
    <property type="evidence" value="ECO:0007669"/>
    <property type="project" value="EnsemblPlants"/>
</dbReference>
<dbReference type="FunFam" id="3.30.110.60:FF:000002">
    <property type="entry name" value="CRS2-associated factor 1, chloroplastic"/>
    <property type="match status" value="2"/>
</dbReference>
<evidence type="ECO:0000313" key="11">
    <source>
        <dbReference type="EMBL" id="TVU20950.1"/>
    </source>
</evidence>
<dbReference type="EMBL" id="RWGY01000026">
    <property type="protein sequence ID" value="TVU20950.1"/>
    <property type="molecule type" value="Genomic_DNA"/>
</dbReference>
<name>A0A5J9UCQ5_9POAL</name>
<feature type="non-terminal residue" evidence="11">
    <location>
        <position position="1"/>
    </location>
</feature>
<evidence type="ECO:0000256" key="1">
    <source>
        <dbReference type="ARBA" id="ARBA00004470"/>
    </source>
</evidence>
<keyword evidence="6" id="KW-0508">mRNA splicing</keyword>
<dbReference type="SUPFAM" id="SSF75471">
    <property type="entry name" value="YhbY-like"/>
    <property type="match status" value="2"/>
</dbReference>
<dbReference type="GO" id="GO:0006397">
    <property type="term" value="P:mRNA processing"/>
    <property type="evidence" value="ECO:0007669"/>
    <property type="project" value="UniProtKB-KW"/>
</dbReference>
<evidence type="ECO:0000256" key="4">
    <source>
        <dbReference type="ARBA" id="ARBA00022884"/>
    </source>
</evidence>
<comment type="caution">
    <text evidence="11">The sequence shown here is derived from an EMBL/GenBank/DDBJ whole genome shotgun (WGS) entry which is preliminary data.</text>
</comment>
<dbReference type="Gramene" id="TVU20950">
    <property type="protein sequence ID" value="TVU20950"/>
    <property type="gene ID" value="EJB05_30556"/>
</dbReference>
<dbReference type="Gene3D" id="3.30.110.60">
    <property type="entry name" value="YhbY-like"/>
    <property type="match status" value="2"/>
</dbReference>
<dbReference type="PROSITE" id="PS51295">
    <property type="entry name" value="CRM"/>
    <property type="match status" value="2"/>
</dbReference>
<feature type="domain" description="CRM" evidence="10">
    <location>
        <begin position="212"/>
        <end position="308"/>
    </location>
</feature>
<feature type="compositionally biased region" description="Polar residues" evidence="9">
    <location>
        <begin position="511"/>
        <end position="525"/>
    </location>
</feature>
<dbReference type="PANTHER" id="PTHR46247:SF1">
    <property type="entry name" value="CRS2-ASSOCIATED FACTOR 1, CHLOROPLASTIC"/>
    <property type="match status" value="1"/>
</dbReference>
<comment type="subcellular location">
    <subcellularLocation>
        <location evidence="1">Plastid</location>
        <location evidence="1">Chloroplast stroma</location>
    </subcellularLocation>
</comment>
<evidence type="ECO:0000256" key="7">
    <source>
        <dbReference type="ARBA" id="ARBA00023274"/>
    </source>
</evidence>
<evidence type="ECO:0000313" key="12">
    <source>
        <dbReference type="Proteomes" id="UP000324897"/>
    </source>
</evidence>